<dbReference type="EMBL" id="LAVA02000018">
    <property type="protein sequence ID" value="OIJ68220.1"/>
    <property type="molecule type" value="Genomic_DNA"/>
</dbReference>
<comment type="caution">
    <text evidence="2">The sequence shown here is derived from an EMBL/GenBank/DDBJ whole genome shotgun (WGS) entry which is preliminary data.</text>
</comment>
<dbReference type="AlphaFoldDB" id="A0A1J4P391"/>
<keyword evidence="3" id="KW-1185">Reference proteome</keyword>
<dbReference type="OrthoDB" id="4229315at2"/>
<sequence>MRVRPVPGISVRVDADGYLELVTRTPGRPDRRLRCPPTGTLMWITLRRCDGDIARAARQLAALWPTDPANARADLELWVEELRDAGVLRADPRPPPHRSSGPARPPV</sequence>
<accession>A0A1J4P391</accession>
<proteinExistence type="predicted"/>
<evidence type="ECO:0000313" key="3">
    <source>
        <dbReference type="Proteomes" id="UP000034196"/>
    </source>
</evidence>
<evidence type="ECO:0000313" key="2">
    <source>
        <dbReference type="EMBL" id="OIJ68220.1"/>
    </source>
</evidence>
<protein>
    <recommendedName>
        <fullName evidence="4">PqqD family protein</fullName>
    </recommendedName>
</protein>
<evidence type="ECO:0008006" key="4">
    <source>
        <dbReference type="Google" id="ProtNLM"/>
    </source>
</evidence>
<name>A0A1J4P391_9ACTN</name>
<gene>
    <name evidence="2" type="ORF">WN71_009285</name>
</gene>
<feature type="region of interest" description="Disordered" evidence="1">
    <location>
        <begin position="87"/>
        <end position="107"/>
    </location>
</feature>
<evidence type="ECO:0000256" key="1">
    <source>
        <dbReference type="SAM" id="MobiDB-lite"/>
    </source>
</evidence>
<dbReference type="Proteomes" id="UP000034196">
    <property type="component" value="Unassembled WGS sequence"/>
</dbReference>
<dbReference type="RefSeq" id="WP_046583978.1">
    <property type="nucleotide sequence ID" value="NZ_LAVA02000018.1"/>
</dbReference>
<reference evidence="2" key="1">
    <citation type="submission" date="2016-10" db="EMBL/GenBank/DDBJ databases">
        <title>Genome sequence of Streptomyces mangrovisoli MUSC 149.</title>
        <authorList>
            <person name="Lee L.-H."/>
            <person name="Ser H.-L."/>
        </authorList>
    </citation>
    <scope>NUCLEOTIDE SEQUENCE [LARGE SCALE GENOMIC DNA]</scope>
    <source>
        <strain evidence="2">MUSC 149</strain>
    </source>
</reference>
<organism evidence="2 3">
    <name type="scientific">Streptomyces mangrovisoli</name>
    <dbReference type="NCBI Taxonomy" id="1428628"/>
    <lineage>
        <taxon>Bacteria</taxon>
        <taxon>Bacillati</taxon>
        <taxon>Actinomycetota</taxon>
        <taxon>Actinomycetes</taxon>
        <taxon>Kitasatosporales</taxon>
        <taxon>Streptomycetaceae</taxon>
        <taxon>Streptomyces</taxon>
    </lineage>
</organism>